<evidence type="ECO:0000313" key="3">
    <source>
        <dbReference type="Proteomes" id="UP001523216"/>
    </source>
</evidence>
<accession>A0ABT0Y670</accession>
<comment type="caution">
    <text evidence="2">The sequence shown here is derived from an EMBL/GenBank/DDBJ whole genome shotgun (WGS) entry which is preliminary data.</text>
</comment>
<reference evidence="2 3" key="1">
    <citation type="submission" date="2022-06" db="EMBL/GenBank/DDBJ databases">
        <title>Actinoplanes abujensis sp. nov., isolated from Nigerian arid soil.</title>
        <authorList>
            <person name="Ding P."/>
        </authorList>
    </citation>
    <scope>NUCLEOTIDE SEQUENCE [LARGE SCALE GENOMIC DNA]</scope>
    <source>
        <strain evidence="3">TRM88002</strain>
    </source>
</reference>
<dbReference type="InterPro" id="IPR058548">
    <property type="entry name" value="MlaB-like_STAS"/>
</dbReference>
<dbReference type="Pfam" id="PF13466">
    <property type="entry name" value="STAS_2"/>
    <property type="match status" value="1"/>
</dbReference>
<dbReference type="SUPFAM" id="SSF52091">
    <property type="entry name" value="SpoIIaa-like"/>
    <property type="match status" value="1"/>
</dbReference>
<dbReference type="InterPro" id="IPR036513">
    <property type="entry name" value="STAS_dom_sf"/>
</dbReference>
<gene>
    <name evidence="2" type="ORF">LXN57_28505</name>
</gene>
<proteinExistence type="predicted"/>
<dbReference type="PROSITE" id="PS50801">
    <property type="entry name" value="STAS"/>
    <property type="match status" value="1"/>
</dbReference>
<dbReference type="EMBL" id="JAMQOL010000041">
    <property type="protein sequence ID" value="MCM4081524.1"/>
    <property type="molecule type" value="Genomic_DNA"/>
</dbReference>
<dbReference type="Gene3D" id="3.30.750.24">
    <property type="entry name" value="STAS domain"/>
    <property type="match status" value="1"/>
</dbReference>
<keyword evidence="3" id="KW-1185">Reference proteome</keyword>
<organism evidence="2 3">
    <name type="scientific">Paractinoplanes hotanensis</name>
    <dbReference type="NCBI Taxonomy" id="2906497"/>
    <lineage>
        <taxon>Bacteria</taxon>
        <taxon>Bacillati</taxon>
        <taxon>Actinomycetota</taxon>
        <taxon>Actinomycetes</taxon>
        <taxon>Micromonosporales</taxon>
        <taxon>Micromonosporaceae</taxon>
        <taxon>Paractinoplanes</taxon>
    </lineage>
</organism>
<dbReference type="CDD" id="cd07043">
    <property type="entry name" value="STAS_anti-anti-sigma_factors"/>
    <property type="match status" value="1"/>
</dbReference>
<evidence type="ECO:0000259" key="1">
    <source>
        <dbReference type="PROSITE" id="PS50801"/>
    </source>
</evidence>
<dbReference type="InterPro" id="IPR002645">
    <property type="entry name" value="STAS_dom"/>
</dbReference>
<dbReference type="RefSeq" id="WP_251801301.1">
    <property type="nucleotide sequence ID" value="NZ_JAMQOL010000041.1"/>
</dbReference>
<sequence length="154" mass="16340">MDAEETPTPQGTIALTNSNRSDALLSARGAFDRDNRNTLIGFVEATFADGHRAVALDVAGVTFIDAAVVNALVNCEEDARVQGRTLRLLHPSPAVAQVLADTGTFAALSGHRRGPSGATAHPRTSPVSRRDAVIARAYEVLAASRRMAHDIREV</sequence>
<feature type="domain" description="STAS" evidence="1">
    <location>
        <begin position="24"/>
        <end position="103"/>
    </location>
</feature>
<protein>
    <submittedName>
        <fullName evidence="2">STAS domain-containing protein</fullName>
    </submittedName>
</protein>
<evidence type="ECO:0000313" key="2">
    <source>
        <dbReference type="EMBL" id="MCM4081524.1"/>
    </source>
</evidence>
<dbReference type="Proteomes" id="UP001523216">
    <property type="component" value="Unassembled WGS sequence"/>
</dbReference>
<name>A0ABT0Y670_9ACTN</name>